<accession>A0A1S9N5Q5</accession>
<gene>
    <name evidence="2" type="ORF">CBEIBR21_12720</name>
</gene>
<dbReference type="FunFam" id="3.30.420.140:FF:000001">
    <property type="entry name" value="RNA-binding transcriptional accessory protein"/>
    <property type="match status" value="1"/>
</dbReference>
<dbReference type="GO" id="GO:0006139">
    <property type="term" value="P:nucleobase-containing compound metabolic process"/>
    <property type="evidence" value="ECO:0007669"/>
    <property type="project" value="InterPro"/>
</dbReference>
<dbReference type="InterPro" id="IPR023323">
    <property type="entry name" value="Tex-like_dom_sf"/>
</dbReference>
<dbReference type="Proteomes" id="UP000190959">
    <property type="component" value="Unassembled WGS sequence"/>
</dbReference>
<dbReference type="PANTHER" id="PTHR10724:SF10">
    <property type="entry name" value="S1 RNA-BINDING DOMAIN-CONTAINING PROTEIN 1"/>
    <property type="match status" value="1"/>
</dbReference>
<evidence type="ECO:0000313" key="3">
    <source>
        <dbReference type="Proteomes" id="UP000190959"/>
    </source>
</evidence>
<dbReference type="Pfam" id="PF17674">
    <property type="entry name" value="HHH_9"/>
    <property type="match status" value="1"/>
</dbReference>
<comment type="caution">
    <text evidence="2">The sequence shown here is derived from an EMBL/GenBank/DDBJ whole genome shotgun (WGS) entry which is preliminary data.</text>
</comment>
<dbReference type="Gene3D" id="1.10.3500.10">
    <property type="entry name" value="Tex N-terminal region-like"/>
    <property type="match status" value="1"/>
</dbReference>
<dbReference type="InterPro" id="IPR050437">
    <property type="entry name" value="Ribos_protein_bS1-like"/>
</dbReference>
<dbReference type="InterPro" id="IPR055179">
    <property type="entry name" value="Tex-like_central_region"/>
</dbReference>
<sequence>MNSIEERIAKELEIKLSQVQNVIGLLDDGNTVPFISRYRKEATGGLSDEVLRKLSERLTYLRNLEERKADVTRLIKEQEKYTDDIGKALENATTLTEVEDIYRPFKPKKRTKATIAVEKGLKPLAELILEGKFSGDLDEEAAKYISEEKGVTNSQEAIQGALDIIAESISDEAKYRKYIREFVIREGNIESKGSSDEPTPYEMYYEYSEAVNKIPPHRILAINRGEKEKILNVKITVNEDKIIQYLENQVLKGNETLDEKLKLAIRDSLKRLIYPSIEREIRSELTDIGEEGAIKIFKENLKALLLQAPIKGKVVMGYDPGFRTGCKIAILDATGKFLENTAVYPTVPKRDIEGTKRTLKALIAKHNVDVISLGNGTASRESEEVIAEMITEIKNETGKELAYVIVSEAGASVYSASELATKEYPDLDVTVRGAISIGRRLQDPLAELVKIDPKAIGVGQYQHDVTPKKLEESLAGVVEDSVNTVGVDLNIATPSLLTHISGINASIAKNIVDYREEVGRFTSRKELLKVKRLGQKAYEQCAGFLRVDDSKEPLDNTSVHPESYAIAKKLIELLGYNKEDLKNNKLGDIDERAQSQGLKKLSETLEVGEMTLKDIIKELKKPGRDPREEMPKPILKTGIIELKDLKPGMVLAGTVRNVSDFGAFVDIGVHQDGLVHKSQMANRFVKHPLDIVKVGDIVKVAILEVDEKRKRISLTMKDIDESAEV</sequence>
<dbReference type="InterPro" id="IPR032639">
    <property type="entry name" value="Tex_YqgF"/>
</dbReference>
<dbReference type="InterPro" id="IPR003029">
    <property type="entry name" value="S1_domain"/>
</dbReference>
<dbReference type="Pfam" id="PF12836">
    <property type="entry name" value="HHH_3"/>
    <property type="match status" value="1"/>
</dbReference>
<dbReference type="FunFam" id="1.10.10.650:FF:000001">
    <property type="entry name" value="S1 RNA-binding domain 1"/>
    <property type="match status" value="1"/>
</dbReference>
<dbReference type="AlphaFoldDB" id="A0A1S9N5Q5"/>
<name>A0A1S9N5Q5_CLOBE</name>
<dbReference type="Pfam" id="PF16921">
    <property type="entry name" value="Tex_YqgF"/>
    <property type="match status" value="1"/>
</dbReference>
<dbReference type="SMART" id="SM00316">
    <property type="entry name" value="S1"/>
    <property type="match status" value="1"/>
</dbReference>
<dbReference type="Pfam" id="PF09371">
    <property type="entry name" value="Tex_N"/>
    <property type="match status" value="1"/>
</dbReference>
<dbReference type="GO" id="GO:0003735">
    <property type="term" value="F:structural constituent of ribosome"/>
    <property type="evidence" value="ECO:0007669"/>
    <property type="project" value="TreeGrafter"/>
</dbReference>
<dbReference type="PANTHER" id="PTHR10724">
    <property type="entry name" value="30S RIBOSOMAL PROTEIN S1"/>
    <property type="match status" value="1"/>
</dbReference>
<dbReference type="Gene3D" id="2.40.50.140">
    <property type="entry name" value="Nucleic acid-binding proteins"/>
    <property type="match status" value="1"/>
</dbReference>
<reference evidence="2 3" key="1">
    <citation type="submission" date="2017-02" db="EMBL/GenBank/DDBJ databases">
        <title>Genome sequence of Clostridium beijerinckii Br21.</title>
        <authorList>
            <person name="Fonseca B.C."/>
            <person name="Guazzaroni M.E."/>
            <person name="Riano-Pachon D.M."/>
            <person name="Reginatto V."/>
        </authorList>
    </citation>
    <scope>NUCLEOTIDE SEQUENCE [LARGE SCALE GENOMIC DNA]</scope>
    <source>
        <strain evidence="2 3">Br21</strain>
    </source>
</reference>
<dbReference type="InterPro" id="IPR012340">
    <property type="entry name" value="NA-bd_OB-fold"/>
</dbReference>
<dbReference type="SUPFAM" id="SSF53098">
    <property type="entry name" value="Ribonuclease H-like"/>
    <property type="match status" value="1"/>
</dbReference>
<dbReference type="CDD" id="cd05685">
    <property type="entry name" value="S1_Tex"/>
    <property type="match status" value="1"/>
</dbReference>
<dbReference type="GO" id="GO:0006412">
    <property type="term" value="P:translation"/>
    <property type="evidence" value="ECO:0007669"/>
    <property type="project" value="TreeGrafter"/>
</dbReference>
<evidence type="ECO:0000313" key="2">
    <source>
        <dbReference type="EMBL" id="OOP72683.1"/>
    </source>
</evidence>
<dbReference type="GO" id="GO:0005737">
    <property type="term" value="C:cytoplasm"/>
    <property type="evidence" value="ECO:0007669"/>
    <property type="project" value="UniProtKB-ARBA"/>
</dbReference>
<dbReference type="InterPro" id="IPR006641">
    <property type="entry name" value="YqgF/RNaseH-like_dom"/>
</dbReference>
<dbReference type="Pfam" id="PF22706">
    <property type="entry name" value="Tex_central_region"/>
    <property type="match status" value="1"/>
</dbReference>
<dbReference type="InterPro" id="IPR018974">
    <property type="entry name" value="Tex-like_N"/>
</dbReference>
<dbReference type="SUPFAM" id="SSF47781">
    <property type="entry name" value="RuvA domain 2-like"/>
    <property type="match status" value="2"/>
</dbReference>
<dbReference type="InterPro" id="IPR041692">
    <property type="entry name" value="HHH_9"/>
</dbReference>
<dbReference type="Pfam" id="PF00575">
    <property type="entry name" value="S1"/>
    <property type="match status" value="1"/>
</dbReference>
<dbReference type="FunFam" id="1.10.150.310:FF:000001">
    <property type="entry name" value="RNA-binding transcriptional accessory protein"/>
    <property type="match status" value="1"/>
</dbReference>
<dbReference type="SUPFAM" id="SSF50249">
    <property type="entry name" value="Nucleic acid-binding proteins"/>
    <property type="match status" value="1"/>
</dbReference>
<protein>
    <submittedName>
        <fullName evidence="2">RNA-binding transcriptional accessory protein</fullName>
    </submittedName>
</protein>
<evidence type="ECO:0000259" key="1">
    <source>
        <dbReference type="PROSITE" id="PS50126"/>
    </source>
</evidence>
<feature type="domain" description="S1 motif" evidence="1">
    <location>
        <begin position="648"/>
        <end position="717"/>
    </location>
</feature>
<dbReference type="InterPro" id="IPR044146">
    <property type="entry name" value="S1_Tex"/>
</dbReference>
<proteinExistence type="predicted"/>
<dbReference type="SMART" id="SM00732">
    <property type="entry name" value="YqgFc"/>
    <property type="match status" value="1"/>
</dbReference>
<dbReference type="InterPro" id="IPR037027">
    <property type="entry name" value="YqgF/RNaseH-like_dom_sf"/>
</dbReference>
<dbReference type="InterPro" id="IPR012337">
    <property type="entry name" value="RNaseH-like_sf"/>
</dbReference>
<dbReference type="SUPFAM" id="SSF158832">
    <property type="entry name" value="Tex N-terminal region-like"/>
    <property type="match status" value="1"/>
</dbReference>
<dbReference type="Gene3D" id="1.10.10.650">
    <property type="entry name" value="RuvA domain 2-like"/>
    <property type="match status" value="1"/>
</dbReference>
<dbReference type="Gene3D" id="3.30.420.140">
    <property type="entry name" value="YqgF/RNase H-like domain"/>
    <property type="match status" value="1"/>
</dbReference>
<dbReference type="Gene3D" id="1.10.150.310">
    <property type="entry name" value="Tex RuvX-like domain-like"/>
    <property type="match status" value="1"/>
</dbReference>
<dbReference type="GO" id="GO:0003729">
    <property type="term" value="F:mRNA binding"/>
    <property type="evidence" value="ECO:0007669"/>
    <property type="project" value="UniProtKB-ARBA"/>
</dbReference>
<dbReference type="InterPro" id="IPR010994">
    <property type="entry name" value="RuvA_2-like"/>
</dbReference>
<dbReference type="RefSeq" id="WP_078115806.1">
    <property type="nucleotide sequence ID" value="NZ_MWMH01000004.1"/>
</dbReference>
<organism evidence="2 3">
    <name type="scientific">Clostridium beijerinckii</name>
    <name type="common">Clostridium MP</name>
    <dbReference type="NCBI Taxonomy" id="1520"/>
    <lineage>
        <taxon>Bacteria</taxon>
        <taxon>Bacillati</taxon>
        <taxon>Bacillota</taxon>
        <taxon>Clostridia</taxon>
        <taxon>Eubacteriales</taxon>
        <taxon>Clostridiaceae</taxon>
        <taxon>Clostridium</taxon>
    </lineage>
</organism>
<dbReference type="InterPro" id="IPR023319">
    <property type="entry name" value="Tex-like_HTH_dom_sf"/>
</dbReference>
<dbReference type="EMBL" id="MWMH01000004">
    <property type="protein sequence ID" value="OOP72683.1"/>
    <property type="molecule type" value="Genomic_DNA"/>
</dbReference>
<dbReference type="FunFam" id="2.40.50.140:FF:000051">
    <property type="entry name" value="RNA-binding transcriptional accessory protein"/>
    <property type="match status" value="1"/>
</dbReference>
<dbReference type="PROSITE" id="PS50126">
    <property type="entry name" value="S1"/>
    <property type="match status" value="1"/>
</dbReference>